<reference evidence="1 2" key="1">
    <citation type="submission" date="2019-07" db="EMBL/GenBank/DDBJ databases">
        <authorList>
            <person name="Loney R.E."/>
            <person name="Krukonis G.P."/>
            <person name="Delesalle V.A."/>
        </authorList>
    </citation>
    <scope>NUCLEOTIDE SEQUENCE [LARGE SCALE GENOMIC DNA]</scope>
</reference>
<keyword evidence="2" id="KW-1185">Reference proteome</keyword>
<organism evidence="1 2">
    <name type="scientific">Bacillus phage 019DV002</name>
    <dbReference type="NCBI Taxonomy" id="2601653"/>
    <lineage>
        <taxon>Viruses</taxon>
        <taxon>Duplodnaviria</taxon>
        <taxon>Heunggongvirae</taxon>
        <taxon>Uroviricota</taxon>
        <taxon>Caudoviricetes</taxon>
        <taxon>Ehrlichviridae</taxon>
        <taxon>Gettysburgvirus</taxon>
        <taxon>Gettysburgvirus gv019DV002</taxon>
    </lineage>
</organism>
<proteinExistence type="predicted"/>
<accession>A0A5J6T736</accession>
<evidence type="ECO:0000313" key="2">
    <source>
        <dbReference type="Proteomes" id="UP000325508"/>
    </source>
</evidence>
<dbReference type="Proteomes" id="UP000325508">
    <property type="component" value="Segment"/>
</dbReference>
<dbReference type="EMBL" id="MN176220">
    <property type="protein sequence ID" value="QFG05210.1"/>
    <property type="molecule type" value="Genomic_DNA"/>
</dbReference>
<name>A0A5J6T736_9CAUD</name>
<evidence type="ECO:0000313" key="1">
    <source>
        <dbReference type="EMBL" id="QFG05210.1"/>
    </source>
</evidence>
<sequence length="50" mass="5756">MFQVIEEKLTSNGEVISKIHGERESYGEAYILFVVVREQKPESSVTIKQK</sequence>
<protein>
    <submittedName>
        <fullName evidence="1">Uncharacterized protein</fullName>
    </submittedName>
</protein>
<gene>
    <name evidence="1" type="primary">68</name>
    <name evidence="1" type="ORF">019DV002_68</name>
</gene>